<accession>A0A136J6N3</accession>
<protein>
    <recommendedName>
        <fullName evidence="4">Secreted protein</fullName>
    </recommendedName>
</protein>
<evidence type="ECO:0000256" key="1">
    <source>
        <dbReference type="SAM" id="SignalP"/>
    </source>
</evidence>
<keyword evidence="1" id="KW-0732">Signal</keyword>
<feature type="chain" id="PRO_5007293509" description="Secreted protein" evidence="1">
    <location>
        <begin position="20"/>
        <end position="166"/>
    </location>
</feature>
<name>A0A136J6N3_9PEZI</name>
<evidence type="ECO:0008006" key="4">
    <source>
        <dbReference type="Google" id="ProtNLM"/>
    </source>
</evidence>
<proteinExistence type="predicted"/>
<dbReference type="Proteomes" id="UP000070501">
    <property type="component" value="Unassembled WGS sequence"/>
</dbReference>
<sequence length="166" mass="18665">MRRCCFCLSFFVLTCTVWSKRYLTGHTRVVHVRNLTSIGLLHIHHCPFRVFFLHHFYSAFACSTFNRICVVLLLRNLHLTVSSDAFSSMPLDRIARASLTFLVSFHALRRSVGSFVPSPCSHSCGARLAEGVGLYLCTGAEEYCCRLECREAQVNARGNAGLGRET</sequence>
<organism evidence="2 3">
    <name type="scientific">Microdochium bolleyi</name>
    <dbReference type="NCBI Taxonomy" id="196109"/>
    <lineage>
        <taxon>Eukaryota</taxon>
        <taxon>Fungi</taxon>
        <taxon>Dikarya</taxon>
        <taxon>Ascomycota</taxon>
        <taxon>Pezizomycotina</taxon>
        <taxon>Sordariomycetes</taxon>
        <taxon>Xylariomycetidae</taxon>
        <taxon>Xylariales</taxon>
        <taxon>Microdochiaceae</taxon>
        <taxon>Microdochium</taxon>
    </lineage>
</organism>
<dbReference type="EMBL" id="KQ964248">
    <property type="protein sequence ID" value="KXJ92845.1"/>
    <property type="molecule type" value="Genomic_DNA"/>
</dbReference>
<feature type="signal peptide" evidence="1">
    <location>
        <begin position="1"/>
        <end position="19"/>
    </location>
</feature>
<gene>
    <name evidence="2" type="ORF">Micbo1qcDRAFT_51471</name>
</gene>
<evidence type="ECO:0000313" key="3">
    <source>
        <dbReference type="Proteomes" id="UP000070501"/>
    </source>
</evidence>
<evidence type="ECO:0000313" key="2">
    <source>
        <dbReference type="EMBL" id="KXJ92845.1"/>
    </source>
</evidence>
<reference evidence="3" key="1">
    <citation type="submission" date="2016-02" db="EMBL/GenBank/DDBJ databases">
        <title>Draft genome sequence of Microdochium bolleyi, a fungal endophyte of beachgrass.</title>
        <authorList>
            <consortium name="DOE Joint Genome Institute"/>
            <person name="David A.S."/>
            <person name="May G."/>
            <person name="Haridas S."/>
            <person name="Lim J."/>
            <person name="Wang M."/>
            <person name="Labutti K."/>
            <person name="Lipzen A."/>
            <person name="Barry K."/>
            <person name="Grigoriev I.V."/>
        </authorList>
    </citation>
    <scope>NUCLEOTIDE SEQUENCE [LARGE SCALE GENOMIC DNA]</scope>
    <source>
        <strain evidence="3">J235TASD1</strain>
    </source>
</reference>
<keyword evidence="3" id="KW-1185">Reference proteome</keyword>
<dbReference type="InParanoid" id="A0A136J6N3"/>
<dbReference type="AlphaFoldDB" id="A0A136J6N3"/>